<dbReference type="GO" id="GO:0005886">
    <property type="term" value="C:plasma membrane"/>
    <property type="evidence" value="ECO:0007669"/>
    <property type="project" value="UniProtKB-SubCell"/>
</dbReference>
<reference evidence="18" key="1">
    <citation type="submission" date="2019-10" db="EMBL/GenBank/DDBJ databases">
        <title>Short sand fly seasons in Tbilisi, Georgia, hinder development of host immunity to saliva of the visceral leishmaniasis vector Phlebotomus kandelakii.</title>
        <authorList>
            <person name="Oliveira F."/>
            <person name="Giorgobiani E."/>
            <person name="Guimaraes-Costa A.B."/>
            <person name="Abdeladhim M."/>
            <person name="Oristian J."/>
            <person name="Tskhvaradze L."/>
            <person name="Tsertsvadze N."/>
            <person name="Zakalashvili M."/>
            <person name="Valenzuela J.G."/>
            <person name="Kamhawi S."/>
        </authorList>
    </citation>
    <scope>NUCLEOTIDE SEQUENCE</scope>
    <source>
        <strain evidence="18">Wild-capture in Tbilisi</strain>
        <tissue evidence="18">Salivary glands</tissue>
    </source>
</reference>
<dbReference type="GO" id="GO:0098552">
    <property type="term" value="C:side of membrane"/>
    <property type="evidence" value="ECO:0007669"/>
    <property type="project" value="UniProtKB-KW"/>
</dbReference>
<organism evidence="18">
    <name type="scientific">Phlebotomus kandelakii</name>
    <dbReference type="NCBI Taxonomy" id="1109342"/>
    <lineage>
        <taxon>Eukaryota</taxon>
        <taxon>Metazoa</taxon>
        <taxon>Ecdysozoa</taxon>
        <taxon>Arthropoda</taxon>
        <taxon>Hexapoda</taxon>
        <taxon>Insecta</taxon>
        <taxon>Pterygota</taxon>
        <taxon>Neoptera</taxon>
        <taxon>Endopterygota</taxon>
        <taxon>Diptera</taxon>
        <taxon>Nematocera</taxon>
        <taxon>Psychodoidea</taxon>
        <taxon>Psychodidae</taxon>
        <taxon>Phlebotomus</taxon>
        <taxon>Larroussius</taxon>
    </lineage>
</organism>
<dbReference type="SMART" id="SM00034">
    <property type="entry name" value="CLECT"/>
    <property type="match status" value="1"/>
</dbReference>
<dbReference type="FunFam" id="2.60.40.10:FF:000064">
    <property type="entry name" value="Contactin 1"/>
    <property type="match status" value="1"/>
</dbReference>
<dbReference type="SUPFAM" id="SSF49265">
    <property type="entry name" value="Fibronectin type III"/>
    <property type="match status" value="2"/>
</dbReference>
<dbReference type="InterPro" id="IPR001304">
    <property type="entry name" value="C-type_lectin-like"/>
</dbReference>
<dbReference type="InterPro" id="IPR003961">
    <property type="entry name" value="FN3_dom"/>
</dbReference>
<dbReference type="InterPro" id="IPR036116">
    <property type="entry name" value="FN3_sf"/>
</dbReference>
<dbReference type="GO" id="GO:0060857">
    <property type="term" value="P:establishment of glial blood-brain barrier"/>
    <property type="evidence" value="ECO:0007669"/>
    <property type="project" value="UniProtKB-ARBA"/>
</dbReference>
<evidence type="ECO:0000256" key="8">
    <source>
        <dbReference type="ARBA" id="ARBA00022949"/>
    </source>
</evidence>
<dbReference type="GO" id="GO:0007411">
    <property type="term" value="P:axon guidance"/>
    <property type="evidence" value="ECO:0007669"/>
    <property type="project" value="TreeGrafter"/>
</dbReference>
<dbReference type="PANTHER" id="PTHR44170:SF6">
    <property type="entry name" value="CONTACTIN"/>
    <property type="match status" value="1"/>
</dbReference>
<dbReference type="FunFam" id="2.60.40.10:FF:000028">
    <property type="entry name" value="Neuronal cell adhesion molecule"/>
    <property type="match status" value="1"/>
</dbReference>
<feature type="domain" description="Ig-like" evidence="16">
    <location>
        <begin position="556"/>
        <end position="645"/>
    </location>
</feature>
<evidence type="ECO:0000313" key="18">
    <source>
        <dbReference type="EMBL" id="NBJ60858.1"/>
    </source>
</evidence>
<evidence type="ECO:0000256" key="11">
    <source>
        <dbReference type="ARBA" id="ARBA00023180"/>
    </source>
</evidence>
<proteinExistence type="inferred from homology"/>
<dbReference type="PROSITE" id="PS50835">
    <property type="entry name" value="IG_LIKE"/>
    <property type="match status" value="6"/>
</dbReference>
<dbReference type="GO" id="GO:0021682">
    <property type="term" value="P:nerve maturation"/>
    <property type="evidence" value="ECO:0007669"/>
    <property type="project" value="UniProtKB-ARBA"/>
</dbReference>
<keyword evidence="12" id="KW-0449">Lipoprotein</keyword>
<feature type="domain" description="Ig-like" evidence="16">
    <location>
        <begin position="257"/>
        <end position="352"/>
    </location>
</feature>
<dbReference type="GO" id="GO:0008366">
    <property type="term" value="P:axon ensheathment"/>
    <property type="evidence" value="ECO:0007669"/>
    <property type="project" value="UniProtKB-ARBA"/>
</dbReference>
<name>A0A6B2EFU4_9DIPT</name>
<dbReference type="InterPro" id="IPR003598">
    <property type="entry name" value="Ig_sub2"/>
</dbReference>
<dbReference type="GO" id="GO:0061343">
    <property type="term" value="P:cell adhesion involved in heart morphogenesis"/>
    <property type="evidence" value="ECO:0007669"/>
    <property type="project" value="UniProtKB-ARBA"/>
</dbReference>
<dbReference type="Pfam" id="PF07679">
    <property type="entry name" value="I-set"/>
    <property type="match status" value="2"/>
</dbReference>
<evidence type="ECO:0000256" key="3">
    <source>
        <dbReference type="ARBA" id="ARBA00022475"/>
    </source>
</evidence>
<feature type="signal peptide" evidence="15">
    <location>
        <begin position="1"/>
        <end position="15"/>
    </location>
</feature>
<dbReference type="FunFam" id="2.60.40.10:FF:000035">
    <property type="entry name" value="Contactin 1"/>
    <property type="match status" value="1"/>
</dbReference>
<evidence type="ECO:0000259" key="17">
    <source>
        <dbReference type="PROSITE" id="PS50853"/>
    </source>
</evidence>
<feature type="domain" description="Ig-like" evidence="16">
    <location>
        <begin position="651"/>
        <end position="738"/>
    </location>
</feature>
<dbReference type="CDD" id="cd00063">
    <property type="entry name" value="FN3"/>
    <property type="match status" value="4"/>
</dbReference>
<evidence type="ECO:0000256" key="4">
    <source>
        <dbReference type="ARBA" id="ARBA00022622"/>
    </source>
</evidence>
<dbReference type="PROSITE" id="PS50853">
    <property type="entry name" value="FN3"/>
    <property type="match status" value="4"/>
</dbReference>
<evidence type="ECO:0000259" key="16">
    <source>
        <dbReference type="PROSITE" id="PS50835"/>
    </source>
</evidence>
<feature type="domain" description="Fibronectin type-III" evidence="17">
    <location>
        <begin position="1052"/>
        <end position="1150"/>
    </location>
</feature>
<keyword evidence="10" id="KW-1015">Disulfide bond</keyword>
<keyword evidence="13" id="KW-0393">Immunoglobulin domain</keyword>
<keyword evidence="8" id="KW-0965">Cell junction</keyword>
<dbReference type="SUPFAM" id="SSF48726">
    <property type="entry name" value="Immunoglobulin"/>
    <property type="match status" value="6"/>
</dbReference>
<dbReference type="GO" id="GO:0019991">
    <property type="term" value="P:septate junction assembly"/>
    <property type="evidence" value="ECO:0007669"/>
    <property type="project" value="UniProtKB-ARBA"/>
</dbReference>
<dbReference type="InterPro" id="IPR003599">
    <property type="entry name" value="Ig_sub"/>
</dbReference>
<keyword evidence="6" id="KW-0677">Repeat</keyword>
<keyword evidence="11" id="KW-0325">Glycoprotein</keyword>
<evidence type="ECO:0000256" key="9">
    <source>
        <dbReference type="ARBA" id="ARBA00023136"/>
    </source>
</evidence>
<comment type="similarity">
    <text evidence="2">Belongs to the immunoglobulin superfamily. Contactin family.</text>
</comment>
<dbReference type="Pfam" id="PF00059">
    <property type="entry name" value="Lectin_C"/>
    <property type="match status" value="1"/>
</dbReference>
<evidence type="ECO:0000256" key="5">
    <source>
        <dbReference type="ARBA" id="ARBA00022729"/>
    </source>
</evidence>
<dbReference type="AlphaFoldDB" id="A0A6B2EFU4"/>
<dbReference type="Pfam" id="PF00041">
    <property type="entry name" value="fn3"/>
    <property type="match status" value="3"/>
</dbReference>
<feature type="domain" description="Fibronectin type-III" evidence="17">
    <location>
        <begin position="947"/>
        <end position="1047"/>
    </location>
</feature>
<evidence type="ECO:0000256" key="10">
    <source>
        <dbReference type="ARBA" id="ARBA00023157"/>
    </source>
</evidence>
<feature type="domain" description="Fibronectin type-III" evidence="17">
    <location>
        <begin position="840"/>
        <end position="942"/>
    </location>
</feature>
<accession>A0A6B2EFU4</accession>
<evidence type="ECO:0000256" key="6">
    <source>
        <dbReference type="ARBA" id="ARBA00022737"/>
    </source>
</evidence>
<dbReference type="SUPFAM" id="SSF56436">
    <property type="entry name" value="C-type lectin-like"/>
    <property type="match status" value="1"/>
</dbReference>
<dbReference type="InterPro" id="IPR013783">
    <property type="entry name" value="Ig-like_fold"/>
</dbReference>
<keyword evidence="5 15" id="KW-0732">Signal</keyword>
<feature type="domain" description="Ig-like" evidence="16">
    <location>
        <begin position="748"/>
        <end position="827"/>
    </location>
</feature>
<sequence>MLFLATVCLVTAVSAQLRDFRDFRPPTVNVSQSNWFDTRPPPISFNNLDGIPPEDLCPQHWIAYRQTCIRFIGSPKRSWHDGKKICQASGADLLHVDNLEKHSFILQQLIRKDQRQNRYFISARQTSPTSWVNDDNTAFVAPEDGLSLDEKDLRTREDLENSGQFGHLSYAQIERLLNPRDPLSTTHQIPRDRLVYGFSPSYDRWLFIPAYDFEQNLFICESRDLYGTRNANTLAEDRRTIEYGVQVVDEERLPQGPKFVLQPRDTTFDISKRTTSNWVTVECLAVGFPAPTYTWFKEVYESDRLHFKLVSALTDRRIVTSGGNLVITEPDQHKDQGTYHCVAENKYGRILSDSIHLNFGYIMEFNLKRSPESGDMNWGKSLFCDPPQHYPNVKFYWSYNFFPNFVEEDERRFVSMDGALYFSALETIDRANYSCNVQSLVSDTGRNGPFFPLRVKPHPNYQELLFANTFPKVFPEAPISGQEVRMECMAFGYPVPSFNWTRRDGNLPRYSYLTSYGRVLILPNATINDSGEYVCTVSNDRKSTTKSIRISIQMAPNFTIPLVDKIRDLNSDVSFVCEASAIPDANYTWYKNAELMEQINLPRDKFIIQDNVLTIKFLDPHKDDGMYQCRAENQIKAVYSSAQLRVLSLKPTFKKRPLEAEIYAIASGNTTIVCDPEAAPQPTFQWKKDGIVIGSGGHRRILPMGNLVISPTSRDDEGVYTCVASNSYGTAESHARLIVLQELRFRTPLAARHVMQSGELLFLHCEVDHDALLDVTFEWRRNGALLPENLYDRRVLVDRNRLEIHNTTLLDSGTYECLAMAALHRVSSRTEVLVQGPPGAPGGVKVIDIKKTSAVLEWIDGPDNGRPVLFYSIWARTTWNRTWAPLPRSVEAREFDRYTGRKRAEVRDLTPWSGYEFCVRSVNDVGVGPMSQPSPLYSTLNDIPYEAPARVGGGGGKIGDLVITWQLLPPEKQNSNGIAYKVSWRLHGKEGSTEWATKLLENPEQGRAVVATPLDNYYTKYDVKVQSLNDQGKGPESPVETIYSAEDMPQVAPQRTYARGFNSTALNITWAPVELTREKIRGRLIGHRLKYWKSNHAEENAVYYLSRTTRPWALIVGLEPDTYYYTKVMVYNAAGEGPESERYLERTYRKAPQKPPSSVTFNAVNPSTVRVSWRYVTPSQEEEPIEGYKVRVWESDQDMSTANDTIIPIGRKLEAYIDQLAPGKAYKMRVLAFSNGGDGRMSSPTLNFQMGRTRMRNSASTQASSLALLLCLVVATVWRH</sequence>
<evidence type="ECO:0000256" key="12">
    <source>
        <dbReference type="ARBA" id="ARBA00023288"/>
    </source>
</evidence>
<dbReference type="GO" id="GO:0098609">
    <property type="term" value="P:cell-cell adhesion"/>
    <property type="evidence" value="ECO:0007669"/>
    <property type="project" value="TreeGrafter"/>
</dbReference>
<feature type="domain" description="Ig-like" evidence="16">
    <location>
        <begin position="374"/>
        <end position="439"/>
    </location>
</feature>
<comment type="subcellular location">
    <subcellularLocation>
        <location evidence="14">Cell junction</location>
        <location evidence="14">Septate junction</location>
    </subcellularLocation>
    <subcellularLocation>
        <location evidence="1">Cell membrane</location>
        <topology evidence="1">Lipid-anchor</topology>
        <topology evidence="1">GPI-anchor</topology>
    </subcellularLocation>
</comment>
<keyword evidence="9" id="KW-0472">Membrane</keyword>
<evidence type="ECO:0000256" key="13">
    <source>
        <dbReference type="ARBA" id="ARBA00023319"/>
    </source>
</evidence>
<evidence type="ECO:0000256" key="2">
    <source>
        <dbReference type="ARBA" id="ARBA00009812"/>
    </source>
</evidence>
<feature type="chain" id="PRO_5025440512" evidence="15">
    <location>
        <begin position="16"/>
        <end position="1280"/>
    </location>
</feature>
<dbReference type="SMART" id="SM00060">
    <property type="entry name" value="FN3"/>
    <property type="match status" value="4"/>
</dbReference>
<dbReference type="Gene3D" id="3.10.100.10">
    <property type="entry name" value="Mannose-Binding Protein A, subunit A"/>
    <property type="match status" value="1"/>
</dbReference>
<dbReference type="SMART" id="SM00409">
    <property type="entry name" value="IG"/>
    <property type="match status" value="5"/>
</dbReference>
<evidence type="ECO:0000256" key="1">
    <source>
        <dbReference type="ARBA" id="ARBA00004609"/>
    </source>
</evidence>
<feature type="domain" description="Ig-like" evidence="16">
    <location>
        <begin position="471"/>
        <end position="551"/>
    </location>
</feature>
<dbReference type="GO" id="GO:0030424">
    <property type="term" value="C:axon"/>
    <property type="evidence" value="ECO:0007669"/>
    <property type="project" value="TreeGrafter"/>
</dbReference>
<dbReference type="Gene3D" id="2.60.40.10">
    <property type="entry name" value="Immunoglobulins"/>
    <property type="match status" value="10"/>
</dbReference>
<dbReference type="GO" id="GO:0005918">
    <property type="term" value="C:septate junction"/>
    <property type="evidence" value="ECO:0007669"/>
    <property type="project" value="UniProtKB-SubCell"/>
</dbReference>
<keyword evidence="7" id="KW-0130">Cell adhesion</keyword>
<dbReference type="InterPro" id="IPR016187">
    <property type="entry name" value="CTDL_fold"/>
</dbReference>
<dbReference type="FunFam" id="2.60.40.10:FF:001933">
    <property type="entry name" value="Blast:Contactin"/>
    <property type="match status" value="1"/>
</dbReference>
<protein>
    <submittedName>
        <fullName evidence="18">Putative neural cell adhesion molecule l1</fullName>
    </submittedName>
</protein>
<dbReference type="EMBL" id="GIFK01003155">
    <property type="protein sequence ID" value="NBJ60858.1"/>
    <property type="molecule type" value="Transcribed_RNA"/>
</dbReference>
<dbReference type="FunFam" id="2.60.40.10:FF:001529">
    <property type="entry name" value="Cell adhesion molecule"/>
    <property type="match status" value="1"/>
</dbReference>
<dbReference type="PANTHER" id="PTHR44170">
    <property type="entry name" value="PROTEIN SIDEKICK"/>
    <property type="match status" value="1"/>
</dbReference>
<dbReference type="InterPro" id="IPR036179">
    <property type="entry name" value="Ig-like_dom_sf"/>
</dbReference>
<dbReference type="Pfam" id="PF13927">
    <property type="entry name" value="Ig_3"/>
    <property type="match status" value="3"/>
</dbReference>
<dbReference type="InterPro" id="IPR007110">
    <property type="entry name" value="Ig-like_dom"/>
</dbReference>
<evidence type="ECO:0000256" key="15">
    <source>
        <dbReference type="SAM" id="SignalP"/>
    </source>
</evidence>
<dbReference type="InterPro" id="IPR016186">
    <property type="entry name" value="C-type_lectin-like/link_sf"/>
</dbReference>
<keyword evidence="4" id="KW-0336">GPI-anchor</keyword>
<evidence type="ECO:0000256" key="14">
    <source>
        <dbReference type="ARBA" id="ARBA00060461"/>
    </source>
</evidence>
<dbReference type="SMART" id="SM00408">
    <property type="entry name" value="IGc2"/>
    <property type="match status" value="5"/>
</dbReference>
<keyword evidence="3" id="KW-1003">Cell membrane</keyword>
<dbReference type="InterPro" id="IPR013098">
    <property type="entry name" value="Ig_I-set"/>
</dbReference>
<feature type="domain" description="Fibronectin type-III" evidence="17">
    <location>
        <begin position="1155"/>
        <end position="1253"/>
    </location>
</feature>
<evidence type="ECO:0000256" key="7">
    <source>
        <dbReference type="ARBA" id="ARBA00022889"/>
    </source>
</evidence>
<dbReference type="FunFam" id="2.60.40.10:FF:000047">
    <property type="entry name" value="Contactin 1"/>
    <property type="match status" value="1"/>
</dbReference>